<dbReference type="PANTHER" id="PTHR11070:SF23">
    <property type="entry name" value="RECBCD ENZYME SUBUNIT RECB"/>
    <property type="match status" value="1"/>
</dbReference>
<dbReference type="GO" id="GO:0008854">
    <property type="term" value="F:exodeoxyribonuclease V activity"/>
    <property type="evidence" value="ECO:0007669"/>
    <property type="project" value="UniProtKB-EC"/>
</dbReference>
<keyword evidence="9 15" id="KW-0460">Magnesium</keyword>
<feature type="region of interest" description="DNA-binding and helicase activity, interacts with RecC" evidence="15">
    <location>
        <begin position="1"/>
        <end position="937"/>
    </location>
</feature>
<dbReference type="Gene3D" id="3.90.320.10">
    <property type="match status" value="1"/>
</dbReference>
<keyword evidence="2 15" id="KW-0479">Metal-binding</keyword>
<keyword evidence="10 15" id="KW-0238">DNA-binding</keyword>
<dbReference type="CDD" id="cd22352">
    <property type="entry name" value="RecB_C-like"/>
    <property type="match status" value="1"/>
</dbReference>
<evidence type="ECO:0000256" key="6">
    <source>
        <dbReference type="ARBA" id="ARBA00022806"/>
    </source>
</evidence>
<dbReference type="Gene3D" id="1.10.486.10">
    <property type="entry name" value="PCRA, domain 4"/>
    <property type="match status" value="1"/>
</dbReference>
<dbReference type="Gene3D" id="3.40.50.300">
    <property type="entry name" value="P-loop containing nucleotide triphosphate hydrolases"/>
    <property type="match status" value="2"/>
</dbReference>
<keyword evidence="8 15" id="KW-0067">ATP-binding</keyword>
<comment type="catalytic activity">
    <reaction evidence="13 15">
        <text>Couples ATP hydrolysis with the unwinding of duplex DNA by translocating in the 3'-5' direction.</text>
        <dbReference type="EC" id="5.6.2.4"/>
    </reaction>
</comment>
<keyword evidence="1 15" id="KW-0540">Nuclease</keyword>
<dbReference type="SUPFAM" id="SSF52980">
    <property type="entry name" value="Restriction endonuclease-like"/>
    <property type="match status" value="1"/>
</dbReference>
<comment type="domain">
    <text evidence="15">The N-terminal DNA-binding domain is a ssDNA-dependent ATPase and has ATP-dependent 3'-5' helicase function. This domain interacts with RecC.</text>
</comment>
<comment type="catalytic activity">
    <reaction evidence="14 15">
        <text>ATP + H2O = ADP + phosphate + H(+)</text>
        <dbReference type="Rhea" id="RHEA:13065"/>
        <dbReference type="ChEBI" id="CHEBI:15377"/>
        <dbReference type="ChEBI" id="CHEBI:15378"/>
        <dbReference type="ChEBI" id="CHEBI:30616"/>
        <dbReference type="ChEBI" id="CHEBI:43474"/>
        <dbReference type="ChEBI" id="CHEBI:456216"/>
        <dbReference type="EC" id="5.6.2.4"/>
    </reaction>
</comment>
<feature type="active site" description="For nuclease activity" evidence="15">
    <location>
        <position position="1200"/>
    </location>
</feature>
<evidence type="ECO:0000256" key="7">
    <source>
        <dbReference type="ARBA" id="ARBA00022839"/>
    </source>
</evidence>
<evidence type="ECO:0000256" key="4">
    <source>
        <dbReference type="ARBA" id="ARBA00022763"/>
    </source>
</evidence>
<evidence type="ECO:0000256" key="16">
    <source>
        <dbReference type="PROSITE-ProRule" id="PRU00560"/>
    </source>
</evidence>
<comment type="subunit">
    <text evidence="15">Heterotrimer of RecB, RecC and RecD. All subunits contribute to DNA-binding. Interacts with RecA.</text>
</comment>
<feature type="binding site" evidence="15">
    <location>
        <position position="1200"/>
    </location>
    <ligand>
        <name>Mg(2+)</name>
        <dbReference type="ChEBI" id="CHEBI:18420"/>
    </ligand>
</feature>
<dbReference type="NCBIfam" id="TIGR00609">
    <property type="entry name" value="recB"/>
    <property type="match status" value="1"/>
</dbReference>
<evidence type="ECO:0000313" key="21">
    <source>
        <dbReference type="Proteomes" id="UP001366060"/>
    </source>
</evidence>
<dbReference type="SUPFAM" id="SSF52540">
    <property type="entry name" value="P-loop containing nucleoside triphosphate hydrolases"/>
    <property type="match status" value="1"/>
</dbReference>
<evidence type="ECO:0000259" key="19">
    <source>
        <dbReference type="PROSITE" id="PS51217"/>
    </source>
</evidence>
<dbReference type="Pfam" id="PF00580">
    <property type="entry name" value="UvrD-helicase"/>
    <property type="match status" value="1"/>
</dbReference>
<proteinExistence type="inferred from homology"/>
<dbReference type="EC" id="3.1.11.5" evidence="15"/>
<dbReference type="InterPro" id="IPR011604">
    <property type="entry name" value="PDDEXK-like_dom_sf"/>
</dbReference>
<evidence type="ECO:0000256" key="11">
    <source>
        <dbReference type="ARBA" id="ARBA00023204"/>
    </source>
</evidence>
<feature type="domain" description="UvrD-like helicase ATP-binding" evidence="18">
    <location>
        <begin position="36"/>
        <end position="530"/>
    </location>
</feature>
<comment type="similarity">
    <text evidence="15">Belongs to the helicase family. UvrD subfamily.</text>
</comment>
<keyword evidence="6 15" id="KW-0347">Helicase</keyword>
<dbReference type="EMBL" id="JBAKBA010000052">
    <property type="protein sequence ID" value="MEL0660697.1"/>
    <property type="molecule type" value="Genomic_DNA"/>
</dbReference>
<dbReference type="InterPro" id="IPR014016">
    <property type="entry name" value="UvrD-like_ATP-bd"/>
</dbReference>
<feature type="binding site" evidence="15">
    <location>
        <position position="1187"/>
    </location>
    <ligand>
        <name>Mg(2+)</name>
        <dbReference type="ChEBI" id="CHEBI:18420"/>
    </ligand>
</feature>
<sequence>MSEYNLNLDLSLDAASSGSESTGVDVSGNLTESSSHISVTPLEALTFPLFGRRLIEASAGTGKTYTIASLFIRLLLGHGKQELGHGKQELDHDQSDENKAKQTAHHCPLTVDKILVVTFTEAATAELRSRIRERIRETRLAFIAGSSKDDYCQQLIEDSISIEHDIRLLRFAELQMDEASIFTIHGFCQRMLQQNAFESGSLFQQTLLEDDSDILSQACNDFWRAHFYQLSTPLTEVIYSYWAHPEALKSELQQWLPRNDLTFIPAITDFDFKSKYEKSLNVIAEVKQAWNADKDDYQDIITHSGVDKRSYSKKNLPNWFEQVSAWAVSDSLDLTLPKNLVKFSQEELHTKTKKGEAPTHATFVLIEALLKQDISIKNTLLIKATHWIKDNLQTTKQQHMLLGFDDLLTRLDHALQVSAEGHLGKQIKQQYPIALIDEFQDTDPVQYRIFDTIYADASYVEGSGTGLGEDASSNEHANGELPLFNQSGLFMIGDPKQAIYSFRGADIFTYMKARNAVTAHYSLDNNYRSSAEMIDAVNGFFNHKTAPFIYDQDIPFFPVKAPPIKRKKLVVNNPDDDQQTALQFLHINGGLSSDAFRYASAQAAVNEIKALLLLAQQNQAYLEDSDGHKSPILANNISVLVRTGNEANIIRKALLEENINSVYLSLKESVFASTLAQDLLRLLSACLHPSNERYLRSAIACKLFSLTPYQIHRTFSDTASWESKIADFARYKTVWEDSGILVMLQQCFHEQGISAKLLAQNQGERALTDLLHLAELLQKNSMVYEGSFALLRWFSEQISNAKNEQGEQKQRLESEKELVQVSTLHKSKGLEYDIVFIPFSGLYREPKECLFHDSQQRLVFDLEADDANKELTAKELLAEDIRLLYVGLTRSVYRCYLGIGPYKKGRSKATPLTKSALGYLSIKAGEELQAGDDQNLKRLLQSVCDMSENIGLRNAPTLMTETYQALSQSPEQLIAPRQFTGAIEKNWWVTSYSALSRFHSAPTIEDKNTKKIPQESVKATGDILSQPSLASSLPLAASPSGLPQDPQTEASAYNVFNFPRGAKHGTFLHELFEEIDFQDSPSEKLIPWLTERLTINNYEPVEEWAPIVSQWITHILDHRLVASEYPELTLSSLTEQQKKVEMQFFIPMQPIEASSINKLIMHYDPLSARAGLLQFNQVQGMLKGFIDLTFEYEGQYFVLDYKSNYLGDSLQDYNDDAMAEAIIEHRYDFQYQLYTLALHRLLKSRLEDYDYETHIGGVFYTFLRGMQGEENAGSYFIKPAFELIEQLDKLLSGELSAQQLLEDLS</sequence>
<evidence type="ECO:0000256" key="12">
    <source>
        <dbReference type="ARBA" id="ARBA00023235"/>
    </source>
</evidence>
<comment type="miscellaneous">
    <text evidence="15">In the RecBCD complex, RecB has a slow 3'-5' helicase, an exonuclease activity and loads RecA onto ssDNA, RecD has a fast 5'-3' helicase activity, while RecC stimulates the ATPase and processivity of the RecB helicase and contributes to recognition of the Chi site.</text>
</comment>
<dbReference type="Proteomes" id="UP001366060">
    <property type="component" value="Unassembled WGS sequence"/>
</dbReference>
<evidence type="ECO:0000256" key="8">
    <source>
        <dbReference type="ARBA" id="ARBA00022840"/>
    </source>
</evidence>
<keyword evidence="5 15" id="KW-0378">Hydrolase</keyword>
<protein>
    <recommendedName>
        <fullName evidence="15">RecBCD enzyme subunit RecB</fullName>
        <ecNumber evidence="15">3.1.11.5</ecNumber>
        <ecNumber evidence="15">5.6.2.4</ecNumber>
    </recommendedName>
    <alternativeName>
        <fullName evidence="15">DNA 3'-5' helicase subunit RecB</fullName>
    </alternativeName>
    <alternativeName>
        <fullName evidence="15">Exonuclease V subunit RecB</fullName>
        <shortName evidence="15">ExoV subunit RecB</shortName>
    </alternativeName>
    <alternativeName>
        <fullName evidence="15">Helicase/nuclease RecBCD subunit RecB</fullName>
    </alternativeName>
</protein>
<keyword evidence="21" id="KW-1185">Reference proteome</keyword>
<dbReference type="EC" id="5.6.2.4" evidence="15"/>
<evidence type="ECO:0000256" key="3">
    <source>
        <dbReference type="ARBA" id="ARBA00022741"/>
    </source>
</evidence>
<comment type="domain">
    <text evidence="15">The C-terminal domain has nuclease activity and interacts with RecD. It interacts with RecA, facilitating its loading onto ssDNA.</text>
</comment>
<dbReference type="InterPro" id="IPR014017">
    <property type="entry name" value="DNA_helicase_UvrD-like_C"/>
</dbReference>
<dbReference type="PROSITE" id="PS51217">
    <property type="entry name" value="UVRD_HELICASE_CTER"/>
    <property type="match status" value="1"/>
</dbReference>
<keyword evidence="12 15" id="KW-0413">Isomerase</keyword>
<accession>A0ABU9HGJ3</accession>
<comment type="caution">
    <text evidence="20">The sequence shown here is derived from an EMBL/GenBank/DDBJ whole genome shotgun (WGS) entry which is preliminary data.</text>
</comment>
<dbReference type="Pfam" id="PF12705">
    <property type="entry name" value="PDDEXK_1"/>
    <property type="match status" value="1"/>
</dbReference>
<gene>
    <name evidence="15 20" type="primary">recB</name>
    <name evidence="20" type="ORF">V6255_16295</name>
</gene>
<dbReference type="InterPro" id="IPR004586">
    <property type="entry name" value="RecB"/>
</dbReference>
<dbReference type="RefSeq" id="WP_341629100.1">
    <property type="nucleotide sequence ID" value="NZ_JBAKBA010000052.1"/>
</dbReference>
<dbReference type="HAMAP" id="MF_01485">
    <property type="entry name" value="RecB"/>
    <property type="match status" value="1"/>
</dbReference>
<comment type="catalytic activity">
    <reaction evidence="15">
        <text>Exonucleolytic cleavage (in the presence of ATP) in either 5'- to 3'- or 3'- to 5'-direction to yield 5'-phosphooligonucleotides.</text>
        <dbReference type="EC" id="3.1.11.5"/>
    </reaction>
</comment>
<comment type="function">
    <text evidence="15">A helicase/nuclease that prepares dsDNA breaks (DSB) for recombinational DNA repair. Binds to DSBs and unwinds DNA via a highly rapid and processive ATP-dependent bidirectional helicase activity. Unwinds dsDNA until it encounters a Chi (crossover hotspot instigator) sequence from the 3' direction. Cuts ssDNA a few nucleotides 3' to the Chi site. The properties and activities of the enzyme are changed at Chi. The Chi-altered holoenzyme produces a long 3'-ssDNA overhang and facilitates RecA-binding to the ssDNA for homologous DNA recombination and repair. Holoenzyme degrades any linearized DNA that is unable to undergo homologous recombination. In the holoenzyme this subunit contributes ATPase, 3'-5' helicase, exonuclease activity and loads RecA onto ssDNA.</text>
</comment>
<dbReference type="Pfam" id="PF13361">
    <property type="entry name" value="UvrD_C"/>
    <property type="match status" value="2"/>
</dbReference>
<evidence type="ECO:0000256" key="9">
    <source>
        <dbReference type="ARBA" id="ARBA00022842"/>
    </source>
</evidence>
<keyword evidence="7 15" id="KW-0269">Exonuclease</keyword>
<evidence type="ECO:0000256" key="14">
    <source>
        <dbReference type="ARBA" id="ARBA00048988"/>
    </source>
</evidence>
<dbReference type="PROSITE" id="PS51198">
    <property type="entry name" value="UVRD_HELICASE_ATP_BIND"/>
    <property type="match status" value="1"/>
</dbReference>
<evidence type="ECO:0000256" key="2">
    <source>
        <dbReference type="ARBA" id="ARBA00022723"/>
    </source>
</evidence>
<feature type="compositionally biased region" description="Basic and acidic residues" evidence="17">
    <location>
        <begin position="85"/>
        <end position="100"/>
    </location>
</feature>
<reference evidence="20 21" key="1">
    <citation type="submission" date="2024-02" db="EMBL/GenBank/DDBJ databases">
        <title>Bacteria isolated from the canopy kelp, Nereocystis luetkeana.</title>
        <authorList>
            <person name="Pfister C.A."/>
            <person name="Younker I.T."/>
            <person name="Light S.H."/>
        </authorList>
    </citation>
    <scope>NUCLEOTIDE SEQUENCE [LARGE SCALE GENOMIC DNA]</scope>
    <source>
        <strain evidence="20 21">TI.2.07</strain>
    </source>
</reference>
<evidence type="ECO:0000256" key="10">
    <source>
        <dbReference type="ARBA" id="ARBA00023125"/>
    </source>
</evidence>
<dbReference type="PANTHER" id="PTHR11070">
    <property type="entry name" value="UVRD / RECB / PCRA DNA HELICASE FAMILY MEMBER"/>
    <property type="match status" value="1"/>
</dbReference>
<evidence type="ECO:0000313" key="20">
    <source>
        <dbReference type="EMBL" id="MEL0660697.1"/>
    </source>
</evidence>
<evidence type="ECO:0000256" key="13">
    <source>
        <dbReference type="ARBA" id="ARBA00034617"/>
    </source>
</evidence>
<dbReference type="InterPro" id="IPR038726">
    <property type="entry name" value="PDDEXK_AddAB-type"/>
</dbReference>
<keyword evidence="4 15" id="KW-0227">DNA damage</keyword>
<feature type="domain" description="UvrD-like helicase C-terminal" evidence="19">
    <location>
        <begin position="562"/>
        <end position="829"/>
    </location>
</feature>
<name>A0ABU9HGJ3_9GAMM</name>
<comment type="cofactor">
    <cofactor evidence="15">
        <name>Mg(2+)</name>
        <dbReference type="ChEBI" id="CHEBI:18420"/>
    </cofactor>
    <text evidence="15">Binds 1 Mg(2+) ion per subunit.</text>
</comment>
<feature type="region of interest" description="Disordered" evidence="17">
    <location>
        <begin position="85"/>
        <end position="104"/>
    </location>
</feature>
<dbReference type="Gene3D" id="1.10.3170.10">
    <property type="entry name" value="Recbcd, chain B, domain 2"/>
    <property type="match status" value="1"/>
</dbReference>
<dbReference type="InterPro" id="IPR027417">
    <property type="entry name" value="P-loop_NTPase"/>
</dbReference>
<keyword evidence="11 15" id="KW-0234">DNA repair</keyword>
<evidence type="ECO:0000256" key="17">
    <source>
        <dbReference type="SAM" id="MobiDB-lite"/>
    </source>
</evidence>
<feature type="binding site" evidence="16">
    <location>
        <begin position="57"/>
        <end position="64"/>
    </location>
    <ligand>
        <name>ATP</name>
        <dbReference type="ChEBI" id="CHEBI:30616"/>
    </ligand>
</feature>
<feature type="region of interest" description="Nuclease activity, interacts with RecD and RecA" evidence="15">
    <location>
        <begin position="986"/>
        <end position="1305"/>
    </location>
</feature>
<evidence type="ECO:0000256" key="15">
    <source>
        <dbReference type="HAMAP-Rule" id="MF_01485"/>
    </source>
</evidence>
<feature type="binding site" evidence="15">
    <location>
        <position position="1069"/>
    </location>
    <ligand>
        <name>Mg(2+)</name>
        <dbReference type="ChEBI" id="CHEBI:18420"/>
    </ligand>
</feature>
<evidence type="ECO:0000256" key="1">
    <source>
        <dbReference type="ARBA" id="ARBA00022722"/>
    </source>
</evidence>
<dbReference type="InterPro" id="IPR000212">
    <property type="entry name" value="DNA_helicase_UvrD/REP"/>
</dbReference>
<dbReference type="InterPro" id="IPR011335">
    <property type="entry name" value="Restrct_endonuc-II-like"/>
</dbReference>
<keyword evidence="3 15" id="KW-0547">Nucleotide-binding</keyword>
<evidence type="ECO:0000256" key="5">
    <source>
        <dbReference type="ARBA" id="ARBA00022801"/>
    </source>
</evidence>
<evidence type="ECO:0000259" key="18">
    <source>
        <dbReference type="PROSITE" id="PS51198"/>
    </source>
</evidence>
<organism evidence="20 21">
    <name type="scientific">Psychromonas arctica</name>
    <dbReference type="NCBI Taxonomy" id="168275"/>
    <lineage>
        <taxon>Bacteria</taxon>
        <taxon>Pseudomonadati</taxon>
        <taxon>Pseudomonadota</taxon>
        <taxon>Gammaproteobacteria</taxon>
        <taxon>Alteromonadales</taxon>
        <taxon>Psychromonadaceae</taxon>
        <taxon>Psychromonas</taxon>
    </lineage>
</organism>